<organism evidence="9 10">
    <name type="scientific">Flavimobilis soli</name>
    <dbReference type="NCBI Taxonomy" id="442709"/>
    <lineage>
        <taxon>Bacteria</taxon>
        <taxon>Bacillati</taxon>
        <taxon>Actinomycetota</taxon>
        <taxon>Actinomycetes</taxon>
        <taxon>Micrococcales</taxon>
        <taxon>Jonesiaceae</taxon>
        <taxon>Flavimobilis</taxon>
    </lineage>
</organism>
<dbReference type="AlphaFoldDB" id="A0A2A9ECJ5"/>
<dbReference type="Proteomes" id="UP000221394">
    <property type="component" value="Unassembled WGS sequence"/>
</dbReference>
<evidence type="ECO:0000256" key="5">
    <source>
        <dbReference type="ARBA" id="ARBA00022989"/>
    </source>
</evidence>
<dbReference type="EMBL" id="PDJH01000001">
    <property type="protein sequence ID" value="PFG36787.1"/>
    <property type="molecule type" value="Genomic_DNA"/>
</dbReference>
<keyword evidence="5 7" id="KW-1133">Transmembrane helix</keyword>
<feature type="transmembrane region" description="Helical" evidence="7">
    <location>
        <begin position="21"/>
        <end position="44"/>
    </location>
</feature>
<dbReference type="GO" id="GO:0055085">
    <property type="term" value="P:transmembrane transport"/>
    <property type="evidence" value="ECO:0007669"/>
    <property type="project" value="InterPro"/>
</dbReference>
<evidence type="ECO:0000259" key="8">
    <source>
        <dbReference type="PROSITE" id="PS50928"/>
    </source>
</evidence>
<name>A0A2A9ECJ5_9MICO</name>
<evidence type="ECO:0000256" key="7">
    <source>
        <dbReference type="RuleBase" id="RU363032"/>
    </source>
</evidence>
<protein>
    <submittedName>
        <fullName evidence="9">Peptide/nickel transport system permease protein</fullName>
    </submittedName>
</protein>
<evidence type="ECO:0000256" key="3">
    <source>
        <dbReference type="ARBA" id="ARBA00022475"/>
    </source>
</evidence>
<comment type="subcellular location">
    <subcellularLocation>
        <location evidence="1 7">Cell membrane</location>
        <topology evidence="1 7">Multi-pass membrane protein</topology>
    </subcellularLocation>
</comment>
<feature type="domain" description="ABC transmembrane type-1" evidence="8">
    <location>
        <begin position="87"/>
        <end position="272"/>
    </location>
</feature>
<dbReference type="GO" id="GO:0005886">
    <property type="term" value="C:plasma membrane"/>
    <property type="evidence" value="ECO:0007669"/>
    <property type="project" value="UniProtKB-SubCell"/>
</dbReference>
<comment type="caution">
    <text evidence="9">The sequence shown here is derived from an EMBL/GenBank/DDBJ whole genome shotgun (WGS) entry which is preliminary data.</text>
</comment>
<keyword evidence="6 7" id="KW-0472">Membrane</keyword>
<accession>A0A2A9ECJ5</accession>
<dbReference type="RefSeq" id="WP_098457933.1">
    <property type="nucleotide sequence ID" value="NZ_PDJH01000001.1"/>
</dbReference>
<dbReference type="PROSITE" id="PS50928">
    <property type="entry name" value="ABC_TM1"/>
    <property type="match status" value="1"/>
</dbReference>
<dbReference type="CDD" id="cd06261">
    <property type="entry name" value="TM_PBP2"/>
    <property type="match status" value="1"/>
</dbReference>
<dbReference type="Pfam" id="PF00528">
    <property type="entry name" value="BPD_transp_1"/>
    <property type="match status" value="1"/>
</dbReference>
<proteinExistence type="inferred from homology"/>
<evidence type="ECO:0000256" key="4">
    <source>
        <dbReference type="ARBA" id="ARBA00022692"/>
    </source>
</evidence>
<dbReference type="Gene3D" id="1.10.3720.10">
    <property type="entry name" value="MetI-like"/>
    <property type="match status" value="1"/>
</dbReference>
<evidence type="ECO:0000313" key="10">
    <source>
        <dbReference type="Proteomes" id="UP000221394"/>
    </source>
</evidence>
<dbReference type="InterPro" id="IPR035906">
    <property type="entry name" value="MetI-like_sf"/>
</dbReference>
<evidence type="ECO:0000256" key="2">
    <source>
        <dbReference type="ARBA" id="ARBA00022448"/>
    </source>
</evidence>
<keyword evidence="3" id="KW-1003">Cell membrane</keyword>
<keyword evidence="2 7" id="KW-0813">Transport</keyword>
<comment type="similarity">
    <text evidence="7">Belongs to the binding-protein-dependent transport system permease family.</text>
</comment>
<dbReference type="InterPro" id="IPR000515">
    <property type="entry name" value="MetI-like"/>
</dbReference>
<feature type="transmembrane region" description="Helical" evidence="7">
    <location>
        <begin position="208"/>
        <end position="230"/>
    </location>
</feature>
<evidence type="ECO:0000313" key="9">
    <source>
        <dbReference type="EMBL" id="PFG36787.1"/>
    </source>
</evidence>
<dbReference type="InterPro" id="IPR050366">
    <property type="entry name" value="BP-dependent_transpt_permease"/>
</dbReference>
<evidence type="ECO:0000256" key="1">
    <source>
        <dbReference type="ARBA" id="ARBA00004651"/>
    </source>
</evidence>
<dbReference type="PANTHER" id="PTHR43386">
    <property type="entry name" value="OLIGOPEPTIDE TRANSPORT SYSTEM PERMEASE PROTEIN APPC"/>
    <property type="match status" value="1"/>
</dbReference>
<dbReference type="SUPFAM" id="SSF161098">
    <property type="entry name" value="MetI-like"/>
    <property type="match status" value="1"/>
</dbReference>
<reference evidence="9 10" key="1">
    <citation type="submission" date="2017-10" db="EMBL/GenBank/DDBJ databases">
        <title>Sequencing the genomes of 1000 actinobacteria strains.</title>
        <authorList>
            <person name="Klenk H.-P."/>
        </authorList>
    </citation>
    <scope>NUCLEOTIDE SEQUENCE [LARGE SCALE GENOMIC DNA]</scope>
    <source>
        <strain evidence="9 10">DSM 21574</strain>
    </source>
</reference>
<keyword evidence="4 7" id="KW-0812">Transmembrane</keyword>
<gene>
    <name evidence="9" type="ORF">ATL41_1526</name>
</gene>
<feature type="transmembrane region" description="Helical" evidence="7">
    <location>
        <begin position="87"/>
        <end position="110"/>
    </location>
</feature>
<sequence length="295" mass="30389">MSGRRPGAGAVARATRALRRLPGVVTVSALVLLAVVVLVVLPAAEGALAQDITLGATPAGTPGHLLGTDSLGRDVLALTLAGARSAVVGPVVVALGSMLIGVLLGTLAGYRGGWVDAVVSRYVDLTLAMPALLLAIVVAGVVGGGYWVTVAVLVVLFSPGDTRLVRSAVQQHAHRPYIESTRVLGLPAWRVMTRHILPNVRPLVLTNLFLNVAYALVSMSGLSYLGLGVAPGDADWGRQLADGRAILFDNPAASVVPGLAIIVTATAVNLVGDWLAERFEQGDLSAGEIETEVRA</sequence>
<dbReference type="PANTHER" id="PTHR43386:SF1">
    <property type="entry name" value="D,D-DIPEPTIDE TRANSPORT SYSTEM PERMEASE PROTEIN DDPC-RELATED"/>
    <property type="match status" value="1"/>
</dbReference>
<evidence type="ECO:0000256" key="6">
    <source>
        <dbReference type="ARBA" id="ARBA00023136"/>
    </source>
</evidence>
<keyword evidence="10" id="KW-1185">Reference proteome</keyword>
<feature type="transmembrane region" description="Helical" evidence="7">
    <location>
        <begin position="131"/>
        <end position="157"/>
    </location>
</feature>
<dbReference type="OrthoDB" id="9812701at2"/>